<gene>
    <name evidence="1" type="ORF">F7D31_05155</name>
</gene>
<protein>
    <recommendedName>
        <fullName evidence="3">Serine acetyltransferase</fullName>
    </recommendedName>
</protein>
<organism evidence="1 2">
    <name type="scientific">Segatella copri</name>
    <dbReference type="NCBI Taxonomy" id="165179"/>
    <lineage>
        <taxon>Bacteria</taxon>
        <taxon>Pseudomonadati</taxon>
        <taxon>Bacteroidota</taxon>
        <taxon>Bacteroidia</taxon>
        <taxon>Bacteroidales</taxon>
        <taxon>Prevotellaceae</taxon>
        <taxon>Segatella</taxon>
    </lineage>
</organism>
<dbReference type="Gene3D" id="2.160.10.10">
    <property type="entry name" value="Hexapeptide repeat proteins"/>
    <property type="match status" value="1"/>
</dbReference>
<dbReference type="InterPro" id="IPR011004">
    <property type="entry name" value="Trimer_LpxA-like_sf"/>
</dbReference>
<comment type="caution">
    <text evidence="1">The sequence shown here is derived from an EMBL/GenBank/DDBJ whole genome shotgun (WGS) entry which is preliminary data.</text>
</comment>
<reference evidence="2" key="1">
    <citation type="submission" date="2019-09" db="EMBL/GenBank/DDBJ databases">
        <title>Distinct polysaccharide growth profiles of human intestinal Prevotella copri isolates.</title>
        <authorList>
            <person name="Fehlner-Peach H."/>
            <person name="Magnabosco C."/>
            <person name="Raghavan V."/>
            <person name="Scher J.U."/>
            <person name="Tett A."/>
            <person name="Cox L.M."/>
            <person name="Gottsegen C."/>
            <person name="Watters A."/>
            <person name="Wiltshire- Gordon J.D."/>
            <person name="Segata N."/>
            <person name="Bonneau R."/>
            <person name="Littman D.R."/>
        </authorList>
    </citation>
    <scope>NUCLEOTIDE SEQUENCE [LARGE SCALE GENOMIC DNA]</scope>
    <source>
        <strain evidence="2">iAU3127</strain>
    </source>
</reference>
<evidence type="ECO:0008006" key="3">
    <source>
        <dbReference type="Google" id="ProtNLM"/>
    </source>
</evidence>
<dbReference type="Proteomes" id="UP000421283">
    <property type="component" value="Unassembled WGS sequence"/>
</dbReference>
<name>A0AA90VLE4_9BACT</name>
<proteinExistence type="predicted"/>
<dbReference type="EMBL" id="VZAP01000062">
    <property type="protein sequence ID" value="MQO92064.1"/>
    <property type="molecule type" value="Genomic_DNA"/>
</dbReference>
<evidence type="ECO:0000313" key="2">
    <source>
        <dbReference type="Proteomes" id="UP000421283"/>
    </source>
</evidence>
<accession>A0AA90VLE4</accession>
<dbReference type="AlphaFoldDB" id="A0AA90VLE4"/>
<evidence type="ECO:0000313" key="1">
    <source>
        <dbReference type="EMBL" id="MQO92064.1"/>
    </source>
</evidence>
<dbReference type="SUPFAM" id="SSF51161">
    <property type="entry name" value="Trimeric LpxA-like enzymes"/>
    <property type="match status" value="1"/>
</dbReference>
<sequence>MFPGSKVVGNVHVGKNVVIAANSVVINDIPDNCIVGGIPARILSEDSSSFFIGRNNVVF</sequence>